<feature type="coiled-coil region" evidence="1">
    <location>
        <begin position="4"/>
        <end position="31"/>
    </location>
</feature>
<sequence>MADEIDLTKTAKEIKDSLKNLKNDVNEASRGLKPEWRK</sequence>
<protein>
    <submittedName>
        <fullName evidence="2">Uncharacterized protein</fullName>
    </submittedName>
</protein>
<dbReference type="EMBL" id="UINC01076363">
    <property type="protein sequence ID" value="SVC15453.1"/>
    <property type="molecule type" value="Genomic_DNA"/>
</dbReference>
<proteinExistence type="predicted"/>
<evidence type="ECO:0000256" key="1">
    <source>
        <dbReference type="SAM" id="Coils"/>
    </source>
</evidence>
<keyword evidence="1" id="KW-0175">Coiled coil</keyword>
<evidence type="ECO:0000313" key="2">
    <source>
        <dbReference type="EMBL" id="SVC15453.1"/>
    </source>
</evidence>
<reference evidence="2" key="1">
    <citation type="submission" date="2018-05" db="EMBL/GenBank/DDBJ databases">
        <authorList>
            <person name="Lanie J.A."/>
            <person name="Ng W.-L."/>
            <person name="Kazmierczak K.M."/>
            <person name="Andrzejewski T.M."/>
            <person name="Davidsen T.M."/>
            <person name="Wayne K.J."/>
            <person name="Tettelin H."/>
            <person name="Glass J.I."/>
            <person name="Rusch D."/>
            <person name="Podicherti R."/>
            <person name="Tsui H.-C.T."/>
            <person name="Winkler M.E."/>
        </authorList>
    </citation>
    <scope>NUCLEOTIDE SEQUENCE</scope>
</reference>
<organism evidence="2">
    <name type="scientific">marine metagenome</name>
    <dbReference type="NCBI Taxonomy" id="408172"/>
    <lineage>
        <taxon>unclassified sequences</taxon>
        <taxon>metagenomes</taxon>
        <taxon>ecological metagenomes</taxon>
    </lineage>
</organism>
<gene>
    <name evidence="2" type="ORF">METZ01_LOCUS268307</name>
</gene>
<dbReference type="AlphaFoldDB" id="A0A382JW68"/>
<accession>A0A382JW68</accession>
<feature type="non-terminal residue" evidence="2">
    <location>
        <position position="38"/>
    </location>
</feature>
<name>A0A382JW68_9ZZZZ</name>